<dbReference type="PANTHER" id="PTHR15730">
    <property type="entry name" value="EXPERIMENTAL AUTOIMMUNE PROSTATITIS ANTIGEN 2-RELATED"/>
    <property type="match status" value="1"/>
</dbReference>
<keyword evidence="2" id="KW-1133">Transmembrane helix</keyword>
<reference evidence="4" key="2">
    <citation type="journal article" date="2007" name="Science">
        <title>Draft genome sequence of the sexually transmitted pathogen Trichomonas vaginalis.</title>
        <authorList>
            <person name="Carlton J.M."/>
            <person name="Hirt R.P."/>
            <person name="Silva J.C."/>
            <person name="Delcher A.L."/>
            <person name="Schatz M."/>
            <person name="Zhao Q."/>
            <person name="Wortman J.R."/>
            <person name="Bidwell S.L."/>
            <person name="Alsmark U.C.M."/>
            <person name="Besteiro S."/>
            <person name="Sicheritz-Ponten T."/>
            <person name="Noel C.J."/>
            <person name="Dacks J.B."/>
            <person name="Foster P.G."/>
            <person name="Simillion C."/>
            <person name="Van de Peer Y."/>
            <person name="Miranda-Saavedra D."/>
            <person name="Barton G.J."/>
            <person name="Westrop G.D."/>
            <person name="Mueller S."/>
            <person name="Dessi D."/>
            <person name="Fiori P.L."/>
            <person name="Ren Q."/>
            <person name="Paulsen I."/>
            <person name="Zhang H."/>
            <person name="Bastida-Corcuera F.D."/>
            <person name="Simoes-Barbosa A."/>
            <person name="Brown M.T."/>
            <person name="Hayes R.D."/>
            <person name="Mukherjee M."/>
            <person name="Okumura C.Y."/>
            <person name="Schneider R."/>
            <person name="Smith A.J."/>
            <person name="Vanacova S."/>
            <person name="Villalvazo M."/>
            <person name="Haas B.J."/>
            <person name="Pertea M."/>
            <person name="Feldblyum T.V."/>
            <person name="Utterback T.R."/>
            <person name="Shu C.L."/>
            <person name="Osoegawa K."/>
            <person name="de Jong P.J."/>
            <person name="Hrdy I."/>
            <person name="Horvathova L."/>
            <person name="Zubacova Z."/>
            <person name="Dolezal P."/>
            <person name="Malik S.B."/>
            <person name="Logsdon J.M. Jr."/>
            <person name="Henze K."/>
            <person name="Gupta A."/>
            <person name="Wang C.C."/>
            <person name="Dunne R.L."/>
            <person name="Upcroft J.A."/>
            <person name="Upcroft P."/>
            <person name="White O."/>
            <person name="Salzberg S.L."/>
            <person name="Tang P."/>
            <person name="Chiu C.-H."/>
            <person name="Lee Y.-S."/>
            <person name="Embley T.M."/>
            <person name="Coombs G.H."/>
            <person name="Mottram J.C."/>
            <person name="Tachezy J."/>
            <person name="Fraser-Liggett C.M."/>
            <person name="Johnson P.J."/>
        </authorList>
    </citation>
    <scope>NUCLEOTIDE SEQUENCE [LARGE SCALE GENOMIC DNA]</scope>
    <source>
        <strain evidence="4">G3</strain>
    </source>
</reference>
<dbReference type="AlphaFoldDB" id="A2G8C7"/>
<dbReference type="InterPro" id="IPR051244">
    <property type="entry name" value="TCAF"/>
</dbReference>
<dbReference type="InParanoid" id="A2G8C7"/>
<feature type="region of interest" description="Disordered" evidence="1">
    <location>
        <begin position="822"/>
        <end position="868"/>
    </location>
</feature>
<feature type="domain" description="Peptidase M60" evidence="3">
    <location>
        <begin position="1"/>
        <end position="174"/>
    </location>
</feature>
<organism evidence="4 5">
    <name type="scientific">Trichomonas vaginalis (strain ATCC PRA-98 / G3)</name>
    <dbReference type="NCBI Taxonomy" id="412133"/>
    <lineage>
        <taxon>Eukaryota</taxon>
        <taxon>Metamonada</taxon>
        <taxon>Parabasalia</taxon>
        <taxon>Trichomonadida</taxon>
        <taxon>Trichomonadidae</taxon>
        <taxon>Trichomonas</taxon>
    </lineage>
</organism>
<dbReference type="Proteomes" id="UP000001542">
    <property type="component" value="Unassembled WGS sequence"/>
</dbReference>
<dbReference type="SUPFAM" id="SSF49785">
    <property type="entry name" value="Galactose-binding domain-like"/>
    <property type="match status" value="1"/>
</dbReference>
<dbReference type="PROSITE" id="PS51723">
    <property type="entry name" value="PEPTIDASE_M60"/>
    <property type="match status" value="1"/>
</dbReference>
<dbReference type="RefSeq" id="XP_001299523.1">
    <property type="nucleotide sequence ID" value="XM_001299522.1"/>
</dbReference>
<evidence type="ECO:0000313" key="5">
    <source>
        <dbReference type="Proteomes" id="UP000001542"/>
    </source>
</evidence>
<dbReference type="SMART" id="SM01276">
    <property type="entry name" value="M60-like"/>
    <property type="match status" value="1"/>
</dbReference>
<feature type="compositionally biased region" description="Low complexity" evidence="1">
    <location>
        <begin position="857"/>
        <end position="868"/>
    </location>
</feature>
<reference evidence="4" key="1">
    <citation type="submission" date="2006-10" db="EMBL/GenBank/DDBJ databases">
        <authorList>
            <person name="Amadeo P."/>
            <person name="Zhao Q."/>
            <person name="Wortman J."/>
            <person name="Fraser-Liggett C."/>
            <person name="Carlton J."/>
        </authorList>
    </citation>
    <scope>NUCLEOTIDE SEQUENCE</scope>
    <source>
        <strain evidence="4">G3</strain>
    </source>
</reference>
<evidence type="ECO:0000256" key="1">
    <source>
        <dbReference type="SAM" id="MobiDB-lite"/>
    </source>
</evidence>
<dbReference type="KEGG" id="tva:4744238"/>
<evidence type="ECO:0000259" key="3">
    <source>
        <dbReference type="PROSITE" id="PS51723"/>
    </source>
</evidence>
<evidence type="ECO:0000313" key="4">
    <source>
        <dbReference type="EMBL" id="EAX86593.1"/>
    </source>
</evidence>
<protein>
    <submittedName>
        <fullName evidence="4">Immuno-dominant variable surface antigen-like</fullName>
    </submittedName>
</protein>
<dbReference type="VEuPathDB" id="TrichDB:TVAGG3_0806220"/>
<sequence length="939" mass="108092">MPSQDAKSAIKLNDAMGFYRGVSRVLYSVNDVTHYPRRKDGRVLTPLQINLDSFVKTGAAFSVVGANYIQMPNSWYSGIVNFDAIKWGSWGCVHEIGHQFQSNWGWGSYGEVTNNVLNYIHYSMMTEIDSTRQITLNGDFNVYNGGWGRFCHQYNTINEDSLLLWYANNLYWFGQETWRKVLYAHIHRTMFPRNNVYPYVSEYLLHLSKISNRDMRAYFKTFSLYNYDTDITQETHNLLDSWNLTEFHPIALLYQTGYEIDGKEFETAKPWRIPARENYLFDFIKYKKTRNGMHSFSFKEIEGGNGTFESVGEGKFIYTPNPDFQLDKFKVVYVDDVNGDITKCIVTVKQIYQGCKVSMMKLDKNYDIFTAYSKIEENTNNKIIWLDERMTIPSTNSAPWVAVSEGCYFPTKTSPYKFIIVHDEDCLFYFSEFPLTGNQTLDSEYLVSNLGGFDTNYNKNQNSKWLDLEKDKKYYFRLVIKNSNGVGSGSVGYINSEDDFVRLIENDRVKFNNATLEDEDKYKWKPIFENDPTLGIYYDSMFLKYDPQKFKVISHPQLYTEGSNLTELLFDYNIGRQDTVVVGEFPLTYVIDFGDKLRFNKLYILSQNRRLKGKIEISLDGKYYNTYNFDSNVLPTIIFDKVIHCQILNITILSNYYGKHCGIVDIQPVLQDIANTMNIIPATHSKINVTGDAKLTSAGIYYNDKGYKMKEGSNMTIMIELNETGNSIAIIGDRSYYSGMFEVYLDHKYDGFCNTTFLIYEHTSQMITDTFYQTPLYSIHYLKPNSKHMINIVCTKGEISISGFLMNGNFIDIDESFNFTENEDTEKVNNSDIETDEPVESSSSSSESEYEEEEHQSSYSSSSYSSSSSEEISPEYITNESFSSYVEISPTPNSNSNLMFSNNQKSSKGKTLIIIVSVVGFTIVCIVAIVIITAMVKGI</sequence>
<dbReference type="Pfam" id="PF13402">
    <property type="entry name" value="Peptidase_M60"/>
    <property type="match status" value="1"/>
</dbReference>
<proteinExistence type="predicted"/>
<feature type="transmembrane region" description="Helical" evidence="2">
    <location>
        <begin position="912"/>
        <end position="936"/>
    </location>
</feature>
<dbReference type="InterPro" id="IPR008979">
    <property type="entry name" value="Galactose-bd-like_sf"/>
</dbReference>
<keyword evidence="5" id="KW-1185">Reference proteome</keyword>
<dbReference type="Gene3D" id="2.60.120.260">
    <property type="entry name" value="Galactose-binding domain-like"/>
    <property type="match status" value="1"/>
</dbReference>
<dbReference type="PANTHER" id="PTHR15730:SF5">
    <property type="entry name" value="SI:CH211-210B2.2-RELATED"/>
    <property type="match status" value="1"/>
</dbReference>
<dbReference type="OrthoDB" id="10655709at2759"/>
<evidence type="ECO:0000256" key="2">
    <source>
        <dbReference type="SAM" id="Phobius"/>
    </source>
</evidence>
<accession>A2G8C7</accession>
<keyword evidence="2" id="KW-0472">Membrane</keyword>
<gene>
    <name evidence="4" type="ORF">TVAG_589680</name>
</gene>
<dbReference type="VEuPathDB" id="TrichDB:TVAG_589680"/>
<dbReference type="InterPro" id="IPR031161">
    <property type="entry name" value="Peptidase_M60_dom"/>
</dbReference>
<keyword evidence="2" id="KW-0812">Transmembrane</keyword>
<name>A2G8C7_TRIV3</name>
<dbReference type="OMA" id="QVSIGKC"/>
<dbReference type="EMBL" id="DS114615">
    <property type="protein sequence ID" value="EAX86593.1"/>
    <property type="molecule type" value="Genomic_DNA"/>
</dbReference>